<proteinExistence type="predicted"/>
<dbReference type="RefSeq" id="WP_315945662.1">
    <property type="nucleotide sequence ID" value="NZ_JAWCUA010000001.1"/>
</dbReference>
<dbReference type="EMBL" id="JAWCUA010000001">
    <property type="protein sequence ID" value="MDU0111770.1"/>
    <property type="molecule type" value="Genomic_DNA"/>
</dbReference>
<reference evidence="1 2" key="1">
    <citation type="submission" date="2023-10" db="EMBL/GenBank/DDBJ databases">
        <title>Psychrosphaera aquimaarina strain SW33 isolated from seawater.</title>
        <authorList>
            <person name="Bayburt H."/>
            <person name="Kim J.M."/>
            <person name="Choi B.J."/>
            <person name="Jeon C.O."/>
        </authorList>
    </citation>
    <scope>NUCLEOTIDE SEQUENCE [LARGE SCALE GENOMIC DNA]</scope>
    <source>
        <strain evidence="1 2">KCTC 52743</strain>
    </source>
</reference>
<sequence length="435" mass="51114">MLNNDELNWSSLVDAFSQFQDIKNEQIEGGLSNYCLLNTVLRKNDEVRLHGRFIASLINPNNPHLKKDYFLQRLQTLIPKENHFKYPENVVVEVEHFTGSVLGYPNHKKGFIDIYITDGVKHWIIENKLDASDQNLQMARYIDWFLYNSENEVTWEDITFIYLTKDRKEPSLASKDRFIVDLNKGIVTADDDIKCRYLNLHYNTDILNWLNLCIQGLKTNDSMIYPLEDYQMVLNKYLNKDTNKVVTLAKHLQRELKMIPMLRHIEKELPAIKANWLLNLFNKFESLLEENGVTEEVEFENYSDKKIYLTFTESYAKEWFTNEIKKNKNKDKGRFFKLTEFQTSRLGIGSESYIFLGYGKKLIHVGLALQDGCLQNDELKSKGFLYKKGWKRITGLECLTSSFVLEEEIWTLGENHENSDIWLSLKALLSFFQES</sequence>
<organism evidence="1 2">
    <name type="scientific">Psychrosphaera aquimarina</name>
    <dbReference type="NCBI Taxonomy" id="2044854"/>
    <lineage>
        <taxon>Bacteria</taxon>
        <taxon>Pseudomonadati</taxon>
        <taxon>Pseudomonadota</taxon>
        <taxon>Gammaproteobacteria</taxon>
        <taxon>Alteromonadales</taxon>
        <taxon>Pseudoalteromonadaceae</taxon>
        <taxon>Psychrosphaera</taxon>
    </lineage>
</organism>
<keyword evidence="2" id="KW-1185">Reference proteome</keyword>
<dbReference type="Proteomes" id="UP001257914">
    <property type="component" value="Unassembled WGS sequence"/>
</dbReference>
<gene>
    <name evidence="1" type="ORF">RT723_01850</name>
</gene>
<evidence type="ECO:0000313" key="1">
    <source>
        <dbReference type="EMBL" id="MDU0111770.1"/>
    </source>
</evidence>
<dbReference type="InterPro" id="IPR029470">
    <property type="entry name" value="PDDEXK_4"/>
</dbReference>
<accession>A0ABU3QX85</accession>
<evidence type="ECO:0000313" key="2">
    <source>
        <dbReference type="Proteomes" id="UP001257914"/>
    </source>
</evidence>
<comment type="caution">
    <text evidence="1">The sequence shown here is derived from an EMBL/GenBank/DDBJ whole genome shotgun (WGS) entry which is preliminary data.</text>
</comment>
<dbReference type="Pfam" id="PF14281">
    <property type="entry name" value="PDDEXK_4"/>
    <property type="match status" value="1"/>
</dbReference>
<protein>
    <submittedName>
        <fullName evidence="1">PD-(D/E)XK nuclease family protein</fullName>
    </submittedName>
</protein>
<name>A0ABU3QX85_9GAMM</name>